<dbReference type="Proteomes" id="UP001283361">
    <property type="component" value="Unassembled WGS sequence"/>
</dbReference>
<dbReference type="EMBL" id="JAWDGP010001796">
    <property type="protein sequence ID" value="KAK3788152.1"/>
    <property type="molecule type" value="Genomic_DNA"/>
</dbReference>
<feature type="compositionally biased region" description="Acidic residues" evidence="1">
    <location>
        <begin position="649"/>
        <end position="664"/>
    </location>
</feature>
<gene>
    <name evidence="2" type="ORF">RRG08_042846</name>
</gene>
<evidence type="ECO:0000313" key="3">
    <source>
        <dbReference type="Proteomes" id="UP001283361"/>
    </source>
</evidence>
<feature type="region of interest" description="Disordered" evidence="1">
    <location>
        <begin position="263"/>
        <end position="291"/>
    </location>
</feature>
<accession>A0AAE1AI92</accession>
<feature type="compositionally biased region" description="Polar residues" evidence="1">
    <location>
        <begin position="84"/>
        <end position="95"/>
    </location>
</feature>
<feature type="compositionally biased region" description="Polar residues" evidence="1">
    <location>
        <begin position="512"/>
        <end position="521"/>
    </location>
</feature>
<keyword evidence="3" id="KW-1185">Reference proteome</keyword>
<feature type="region of interest" description="Disordered" evidence="1">
    <location>
        <begin position="74"/>
        <end position="95"/>
    </location>
</feature>
<feature type="compositionally biased region" description="Polar residues" evidence="1">
    <location>
        <begin position="446"/>
        <end position="463"/>
    </location>
</feature>
<feature type="compositionally biased region" description="Polar residues" evidence="1">
    <location>
        <begin position="583"/>
        <end position="593"/>
    </location>
</feature>
<feature type="compositionally biased region" description="Low complexity" evidence="1">
    <location>
        <begin position="354"/>
        <end position="371"/>
    </location>
</feature>
<feature type="compositionally biased region" description="Low complexity" evidence="1">
    <location>
        <begin position="263"/>
        <end position="278"/>
    </location>
</feature>
<comment type="caution">
    <text evidence="2">The sequence shown here is derived from an EMBL/GenBank/DDBJ whole genome shotgun (WGS) entry which is preliminary data.</text>
</comment>
<evidence type="ECO:0000256" key="1">
    <source>
        <dbReference type="SAM" id="MobiDB-lite"/>
    </source>
</evidence>
<feature type="compositionally biased region" description="Low complexity" evidence="1">
    <location>
        <begin position="561"/>
        <end position="576"/>
    </location>
</feature>
<reference evidence="2" key="1">
    <citation type="journal article" date="2023" name="G3 (Bethesda)">
        <title>A reference genome for the long-term kleptoplast-retaining sea slug Elysia crispata morphotype clarki.</title>
        <authorList>
            <person name="Eastman K.E."/>
            <person name="Pendleton A.L."/>
            <person name="Shaikh M.A."/>
            <person name="Suttiyut T."/>
            <person name="Ogas R."/>
            <person name="Tomko P."/>
            <person name="Gavelis G."/>
            <person name="Widhalm J.R."/>
            <person name="Wisecaver J.H."/>
        </authorList>
    </citation>
    <scope>NUCLEOTIDE SEQUENCE</scope>
    <source>
        <strain evidence="2">ECLA1</strain>
    </source>
</reference>
<feature type="region of interest" description="Disordered" evidence="1">
    <location>
        <begin position="536"/>
        <end position="672"/>
    </location>
</feature>
<evidence type="ECO:0000313" key="2">
    <source>
        <dbReference type="EMBL" id="KAK3788152.1"/>
    </source>
</evidence>
<feature type="region of interest" description="Disordered" evidence="1">
    <location>
        <begin position="354"/>
        <end position="473"/>
    </location>
</feature>
<feature type="compositionally biased region" description="Polar residues" evidence="1">
    <location>
        <begin position="713"/>
        <end position="739"/>
    </location>
</feature>
<organism evidence="2 3">
    <name type="scientific">Elysia crispata</name>
    <name type="common">lettuce slug</name>
    <dbReference type="NCBI Taxonomy" id="231223"/>
    <lineage>
        <taxon>Eukaryota</taxon>
        <taxon>Metazoa</taxon>
        <taxon>Spiralia</taxon>
        <taxon>Lophotrochozoa</taxon>
        <taxon>Mollusca</taxon>
        <taxon>Gastropoda</taxon>
        <taxon>Heterobranchia</taxon>
        <taxon>Euthyneura</taxon>
        <taxon>Panpulmonata</taxon>
        <taxon>Sacoglossa</taxon>
        <taxon>Placobranchoidea</taxon>
        <taxon>Plakobranchidae</taxon>
        <taxon>Elysia</taxon>
    </lineage>
</organism>
<name>A0AAE1AI92_9GAST</name>
<protein>
    <submittedName>
        <fullName evidence="2">Uncharacterized protein</fullName>
    </submittedName>
</protein>
<feature type="compositionally biased region" description="Basic and acidic residues" evidence="1">
    <location>
        <begin position="787"/>
        <end position="799"/>
    </location>
</feature>
<dbReference type="AlphaFoldDB" id="A0AAE1AI92"/>
<feature type="compositionally biased region" description="Low complexity" evidence="1">
    <location>
        <begin position="464"/>
        <end position="473"/>
    </location>
</feature>
<feature type="region of interest" description="Disordered" evidence="1">
    <location>
        <begin position="508"/>
        <end position="527"/>
    </location>
</feature>
<feature type="region of interest" description="Disordered" evidence="1">
    <location>
        <begin position="771"/>
        <end position="799"/>
    </location>
</feature>
<feature type="region of interest" description="Disordered" evidence="1">
    <location>
        <begin position="701"/>
        <end position="753"/>
    </location>
</feature>
<proteinExistence type="predicted"/>
<feature type="compositionally biased region" description="Polar residues" evidence="1">
    <location>
        <begin position="536"/>
        <end position="560"/>
    </location>
</feature>
<sequence length="799" mass="87869">MGRPGVDTKRPKAAQLWGVHRGGRDSALDIGQTEYITRLTALRDSLIDQEQMYLAQALDRLRIHSLSNKSSSYRLRMNGDDNVKITSPTGHAQTPRTNMMTTVEKFRQMRPKRQPPVIFPLQGRQLFDNQPQKDRETPVGEGQLKAGNFTNRSVKEADMTARSLPTKVEETVQANLQRLLQPTSSIPNIGRKALKKQQSFEPKTRALLNSSSSNNSNNGSRFITRPRVVVPKRSPAVVSPDTIIEAVTNSNNIYSMNYPFGSSSGSNSNSTINNNNNHYQHHHHHHNNNNNRVNGVVYDEACSDSGSIKSGGAYEVYNTHVNRTQSNRGKHFESCDSKDQDTFRSLQNAEFSYSSYNGSNNNKNNNNDNNDVIVIPGGGEYTLDQSQTDLDLESDVKDTTSRTGNKRFPSGQHPNSLPTGRKLYRTSAGHPDQSSAAHTRLPPWQNRENQNRNHPSNQGSVDASRSGSSRVESSVFSSGYNTVTNHREGRNSIDIYLPSSHPFGTPFVRNDSMFSRENTTGSEGGFTRVHTYNPSVESIQPGSRFPTINNTSCTQDQPQQRTSTTTSESRSRSNSRGEIGLSARNQKTSSLPNVRSRYMIQRRRSNSSSGGFPKEPGSRSDTFRGGARISHSQGGSRRGGGEGGGDRGNEEEEEEVQEETEDAEGILSSSEKRHIVIDMPSIIFNAASPDVGIDNSALTASRREMSQGQGQGSTPQSRAGGQSSSSLAATPTGWSQTSGAPAVPNLSKAVKQQEIRKRELQNLLEDVRELNIRTEVLSSQSEGGSGEGREDIGGENQER</sequence>